<name>A0A060VV72_ONCMY</name>
<feature type="region of interest" description="Disordered" evidence="6">
    <location>
        <begin position="116"/>
        <end position="146"/>
    </location>
</feature>
<keyword evidence="5 7" id="KW-1133">Transmembrane helix</keyword>
<keyword evidence="4" id="KW-0732">Signal</keyword>
<keyword evidence="3 7" id="KW-0812">Transmembrane</keyword>
<evidence type="ECO:0000256" key="4">
    <source>
        <dbReference type="ARBA" id="ARBA00022729"/>
    </source>
</evidence>
<dbReference type="Proteomes" id="UP000193380">
    <property type="component" value="Unassembled WGS sequence"/>
</dbReference>
<evidence type="ECO:0000256" key="2">
    <source>
        <dbReference type="ARBA" id="ARBA00010297"/>
    </source>
</evidence>
<keyword evidence="7" id="KW-0472">Membrane</keyword>
<dbReference type="GO" id="GO:0016020">
    <property type="term" value="C:membrane"/>
    <property type="evidence" value="ECO:0007669"/>
    <property type="project" value="UniProtKB-SubCell"/>
</dbReference>
<dbReference type="EMBL" id="FR904272">
    <property type="protein sequence ID" value="CDQ56884.1"/>
    <property type="molecule type" value="Genomic_DNA"/>
</dbReference>
<evidence type="ECO:0000256" key="3">
    <source>
        <dbReference type="ARBA" id="ARBA00022692"/>
    </source>
</evidence>
<dbReference type="PaxDb" id="8022-A0A060VV72"/>
<feature type="transmembrane region" description="Helical" evidence="7">
    <location>
        <begin position="178"/>
        <end position="200"/>
    </location>
</feature>
<evidence type="ECO:0000256" key="6">
    <source>
        <dbReference type="SAM" id="MobiDB-lite"/>
    </source>
</evidence>
<dbReference type="PANTHER" id="PTHR13055:SF11">
    <property type="entry name" value="PLEXIN DOMAIN-CONTAINING PROTEIN 2"/>
    <property type="match status" value="1"/>
</dbReference>
<feature type="compositionally biased region" description="Low complexity" evidence="6">
    <location>
        <begin position="125"/>
        <end position="143"/>
    </location>
</feature>
<dbReference type="PANTHER" id="PTHR13055">
    <property type="entry name" value="TUMOR ENDOTHELIAL MARKER 7 RELATED"/>
    <property type="match status" value="1"/>
</dbReference>
<dbReference type="AlphaFoldDB" id="A0A060VV72"/>
<evidence type="ECO:0000313" key="9">
    <source>
        <dbReference type="Proteomes" id="UP000193380"/>
    </source>
</evidence>
<dbReference type="InterPro" id="IPR031152">
    <property type="entry name" value="PLXDC"/>
</dbReference>
<evidence type="ECO:0000313" key="8">
    <source>
        <dbReference type="EMBL" id="CDQ56884.1"/>
    </source>
</evidence>
<organism evidence="8 9">
    <name type="scientific">Oncorhynchus mykiss</name>
    <name type="common">Rainbow trout</name>
    <name type="synonym">Salmo gairdneri</name>
    <dbReference type="NCBI Taxonomy" id="8022"/>
    <lineage>
        <taxon>Eukaryota</taxon>
        <taxon>Metazoa</taxon>
        <taxon>Chordata</taxon>
        <taxon>Craniata</taxon>
        <taxon>Vertebrata</taxon>
        <taxon>Euteleostomi</taxon>
        <taxon>Actinopterygii</taxon>
        <taxon>Neopterygii</taxon>
        <taxon>Teleostei</taxon>
        <taxon>Protacanthopterygii</taxon>
        <taxon>Salmoniformes</taxon>
        <taxon>Salmonidae</taxon>
        <taxon>Salmoninae</taxon>
        <taxon>Oncorhynchus</taxon>
    </lineage>
</organism>
<protein>
    <submittedName>
        <fullName evidence="8">Uncharacterized protein</fullName>
    </submittedName>
</protein>
<comment type="similarity">
    <text evidence="2">Belongs to the plexin family.</text>
</comment>
<gene>
    <name evidence="8" type="ORF">GSONMT00066489001</name>
</gene>
<evidence type="ECO:0000256" key="7">
    <source>
        <dbReference type="SAM" id="Phobius"/>
    </source>
</evidence>
<comment type="subcellular location">
    <subcellularLocation>
        <location evidence="1">Membrane</location>
        <topology evidence="1">Single-pass type I membrane protein</topology>
    </subcellularLocation>
</comment>
<accession>A0A060VV72</accession>
<sequence length="246" mass="27135">MSSEIPKDWKAAVVILLFKGGDTLDPDPPLCRRPHSVYFWPFFGHCVNKPPDELQCHTTLFRWPPTALKCRCSSGFDRHRQDWVDNSCPDETKDKSCDIISTTQLDPFITTLVAKTTGQSRSRGETTTAGASSSTSRPPTSVPTEDDTKIALHLKDNGAMPKESAAERKDTHPLHTGLILGILVVLLIMAAAALVTVYIYHHPTSAASLFFIEVSLYHYVAISTFERCAVQSPCAPFSLNLLFACL</sequence>
<proteinExistence type="inferred from homology"/>
<evidence type="ECO:0000256" key="1">
    <source>
        <dbReference type="ARBA" id="ARBA00004479"/>
    </source>
</evidence>
<reference evidence="8" key="2">
    <citation type="submission" date="2014-03" db="EMBL/GenBank/DDBJ databases">
        <authorList>
            <person name="Genoscope - CEA"/>
        </authorList>
    </citation>
    <scope>NUCLEOTIDE SEQUENCE</scope>
</reference>
<reference evidence="8" key="1">
    <citation type="journal article" date="2014" name="Nat. Commun.">
        <title>The rainbow trout genome provides novel insights into evolution after whole-genome duplication in vertebrates.</title>
        <authorList>
            <person name="Berthelot C."/>
            <person name="Brunet F."/>
            <person name="Chalopin D."/>
            <person name="Juanchich A."/>
            <person name="Bernard M."/>
            <person name="Noel B."/>
            <person name="Bento P."/>
            <person name="Da Silva C."/>
            <person name="Labadie K."/>
            <person name="Alberti A."/>
            <person name="Aury J.M."/>
            <person name="Louis A."/>
            <person name="Dehais P."/>
            <person name="Bardou P."/>
            <person name="Montfort J."/>
            <person name="Klopp C."/>
            <person name="Cabau C."/>
            <person name="Gaspin C."/>
            <person name="Thorgaard G.H."/>
            <person name="Boussaha M."/>
            <person name="Quillet E."/>
            <person name="Guyomard R."/>
            <person name="Galiana D."/>
            <person name="Bobe J."/>
            <person name="Volff J.N."/>
            <person name="Genet C."/>
            <person name="Wincker P."/>
            <person name="Jaillon O."/>
            <person name="Roest Crollius H."/>
            <person name="Guiguen Y."/>
        </authorList>
    </citation>
    <scope>NUCLEOTIDE SEQUENCE [LARGE SCALE GENOMIC DNA]</scope>
</reference>
<evidence type="ECO:0000256" key="5">
    <source>
        <dbReference type="ARBA" id="ARBA00022989"/>
    </source>
</evidence>